<proteinExistence type="predicted"/>
<name>A0A0F4YZQ3_RASE3</name>
<dbReference type="Proteomes" id="UP000053958">
    <property type="component" value="Unassembled WGS sequence"/>
</dbReference>
<gene>
    <name evidence="1" type="ORF">T310_2377</name>
</gene>
<dbReference type="GeneID" id="25314728"/>
<dbReference type="RefSeq" id="XP_013330207.1">
    <property type="nucleotide sequence ID" value="XM_013474753.1"/>
</dbReference>
<keyword evidence="2" id="KW-1185">Reference proteome</keyword>
<comment type="caution">
    <text evidence="1">The sequence shown here is derived from an EMBL/GenBank/DDBJ whole genome shotgun (WGS) entry which is preliminary data.</text>
</comment>
<dbReference type="AlphaFoldDB" id="A0A0F4YZQ3"/>
<dbReference type="Pfam" id="PF12224">
    <property type="entry name" value="Amidoligase_2"/>
    <property type="match status" value="1"/>
</dbReference>
<evidence type="ECO:0008006" key="3">
    <source>
        <dbReference type="Google" id="ProtNLM"/>
    </source>
</evidence>
<evidence type="ECO:0000313" key="1">
    <source>
        <dbReference type="EMBL" id="KKA23595.1"/>
    </source>
</evidence>
<sequence>MASVPPGLHVSSQYYPLYYTFGVEFEFIIKFRFADYGIQPDPEKQTYGVGPVHEHVIEVLRQAGFEVNDYETGTPELGFWTVKLDDSIKPKLPANSEFGYAPVEITTPVLRFARASTFNSFWEIHRMLTAVTRRFYIFVNETCGLHVHVGAITDPRTQDYKYSRGFPLKTIRNLCQLLTLCEPELNAIHPPSRLHNGYGALPSQLLAYKGNAAEVLDRCTNFTALNWVWMGMKLEDHDEPTPLTYLETDDSYVPAYHLGYLIRESDHYPEERSRRTIEFRQHIGTMWFDEVYHWVKTVVRLLQFSHECGPKGLPESLISTINEERATRSGRFNTVSFLTAIGAAEQARFYQQGRLHTHPSPEIPQLYYRAPEEPPQEAWPLMEIWPEGPYADGGENEVPDLQTMNYPDLTYRDVEY</sequence>
<dbReference type="STRING" id="1408163.A0A0F4YZQ3"/>
<organism evidence="1 2">
    <name type="scientific">Rasamsonia emersonii (strain ATCC 16479 / CBS 393.64 / IMI 116815)</name>
    <dbReference type="NCBI Taxonomy" id="1408163"/>
    <lineage>
        <taxon>Eukaryota</taxon>
        <taxon>Fungi</taxon>
        <taxon>Dikarya</taxon>
        <taxon>Ascomycota</taxon>
        <taxon>Pezizomycotina</taxon>
        <taxon>Eurotiomycetes</taxon>
        <taxon>Eurotiomycetidae</taxon>
        <taxon>Eurotiales</taxon>
        <taxon>Trichocomaceae</taxon>
        <taxon>Rasamsonia</taxon>
    </lineage>
</organism>
<dbReference type="OrthoDB" id="412402at2759"/>
<evidence type="ECO:0000313" key="2">
    <source>
        <dbReference type="Proteomes" id="UP000053958"/>
    </source>
</evidence>
<protein>
    <recommendedName>
        <fullName evidence="3">Amidoligase enzyme</fullName>
    </recommendedName>
</protein>
<dbReference type="PANTHER" id="PTHR36847:SF1">
    <property type="entry name" value="AMIDOLIGASE ENZYME"/>
    <property type="match status" value="1"/>
</dbReference>
<reference evidence="1 2" key="1">
    <citation type="submission" date="2015-04" db="EMBL/GenBank/DDBJ databases">
        <authorList>
            <person name="Heijne W.H."/>
            <person name="Fedorova N.D."/>
            <person name="Nierman W.C."/>
            <person name="Vollebregt A.W."/>
            <person name="Zhao Z."/>
            <person name="Wu L."/>
            <person name="Kumar M."/>
            <person name="Stam H."/>
            <person name="van den Berg M.A."/>
            <person name="Pel H.J."/>
        </authorList>
    </citation>
    <scope>NUCLEOTIDE SEQUENCE [LARGE SCALE GENOMIC DNA]</scope>
    <source>
        <strain evidence="1 2">CBS 393.64</strain>
    </source>
</reference>
<dbReference type="InterPro" id="IPR022025">
    <property type="entry name" value="Amidoligase_2"/>
</dbReference>
<accession>A0A0F4YZQ3</accession>
<dbReference type="PANTHER" id="PTHR36847">
    <property type="entry name" value="AMIDOLIGASE ENZYME"/>
    <property type="match status" value="1"/>
</dbReference>
<dbReference type="EMBL" id="LASV01000095">
    <property type="protein sequence ID" value="KKA23595.1"/>
    <property type="molecule type" value="Genomic_DNA"/>
</dbReference>